<name>A0A316I0Z5_9PSEU</name>
<evidence type="ECO:0000313" key="1">
    <source>
        <dbReference type="EMBL" id="PWK86367.1"/>
    </source>
</evidence>
<dbReference type="Proteomes" id="UP000246005">
    <property type="component" value="Unassembled WGS sequence"/>
</dbReference>
<sequence length="156" mass="17041">MNTAELALIESAARGDVLDCLKLPPPDTDDGWYHIRATVLSDLLEGRYGAHLHSRGVQLTHARIVGEDPLLLESLRLPVGLKLKKCLLDCAIFAHNAWIPWLKVIDCQLPQLLADRIRVDGPVYLRGLSTTANSDSGSVRLLGAKIGGNLELDSSR</sequence>
<comment type="caution">
    <text evidence="1">The sequence shown here is derived from an EMBL/GenBank/DDBJ whole genome shotgun (WGS) entry which is preliminary data.</text>
</comment>
<gene>
    <name evidence="1" type="ORF">C8D88_105410</name>
</gene>
<evidence type="ECO:0000313" key="2">
    <source>
        <dbReference type="Proteomes" id="UP000246005"/>
    </source>
</evidence>
<organism evidence="1 2">
    <name type="scientific">Lentzea atacamensis</name>
    <dbReference type="NCBI Taxonomy" id="531938"/>
    <lineage>
        <taxon>Bacteria</taxon>
        <taxon>Bacillati</taxon>
        <taxon>Actinomycetota</taxon>
        <taxon>Actinomycetes</taxon>
        <taxon>Pseudonocardiales</taxon>
        <taxon>Pseudonocardiaceae</taxon>
        <taxon>Lentzea</taxon>
    </lineage>
</organism>
<reference evidence="1 2" key="1">
    <citation type="submission" date="2018-05" db="EMBL/GenBank/DDBJ databases">
        <title>Genomic Encyclopedia of Type Strains, Phase IV (KMG-IV): sequencing the most valuable type-strain genomes for metagenomic binning, comparative biology and taxonomic classification.</title>
        <authorList>
            <person name="Goeker M."/>
        </authorList>
    </citation>
    <scope>NUCLEOTIDE SEQUENCE [LARGE SCALE GENOMIC DNA]</scope>
    <source>
        <strain evidence="1 2">DSM 45480</strain>
    </source>
</reference>
<proteinExistence type="predicted"/>
<dbReference type="RefSeq" id="WP_109637738.1">
    <property type="nucleotide sequence ID" value="NZ_QGHB01000005.1"/>
</dbReference>
<accession>A0A316I0Z5</accession>
<dbReference type="AlphaFoldDB" id="A0A316I0Z5"/>
<dbReference type="EMBL" id="QGHB01000005">
    <property type="protein sequence ID" value="PWK86367.1"/>
    <property type="molecule type" value="Genomic_DNA"/>
</dbReference>
<protein>
    <submittedName>
        <fullName evidence="1">Uncharacterized protein</fullName>
    </submittedName>
</protein>